<evidence type="ECO:0000313" key="3">
    <source>
        <dbReference type="Proteomes" id="UP000237631"/>
    </source>
</evidence>
<dbReference type="PANTHER" id="PTHR42085:SF2">
    <property type="entry name" value="F-BOX DOMAIN-CONTAINING PROTEIN"/>
    <property type="match status" value="1"/>
</dbReference>
<dbReference type="OrthoDB" id="62952at2759"/>
<feature type="region of interest" description="Disordered" evidence="1">
    <location>
        <begin position="560"/>
        <end position="580"/>
    </location>
</feature>
<feature type="region of interest" description="Disordered" evidence="1">
    <location>
        <begin position="490"/>
        <end position="542"/>
    </location>
</feature>
<feature type="compositionally biased region" description="Acidic residues" evidence="1">
    <location>
        <begin position="490"/>
        <end position="508"/>
    </location>
</feature>
<accession>A0A2S6BSB4</accession>
<reference evidence="3" key="1">
    <citation type="journal article" date="2017" name="bioRxiv">
        <title>Conservation of a gene cluster reveals novel cercosporin biosynthetic mechanisms and extends production to the genus Colletotrichum.</title>
        <authorList>
            <person name="de Jonge R."/>
            <person name="Ebert M.K."/>
            <person name="Huitt-Roehl C.R."/>
            <person name="Pal P."/>
            <person name="Suttle J.C."/>
            <person name="Spanner R.E."/>
            <person name="Neubauer J.D."/>
            <person name="Jurick W.M.II."/>
            <person name="Stott K.A."/>
            <person name="Secor G.A."/>
            <person name="Thomma B.P.H.J."/>
            <person name="Van de Peer Y."/>
            <person name="Townsend C.A."/>
            <person name="Bolton M.D."/>
        </authorList>
    </citation>
    <scope>NUCLEOTIDE SEQUENCE [LARGE SCALE GENOMIC DNA]</scope>
    <source>
        <strain evidence="3">CBS538.71</strain>
    </source>
</reference>
<dbReference type="InterPro" id="IPR038883">
    <property type="entry name" value="AN11006-like"/>
</dbReference>
<keyword evidence="3" id="KW-1185">Reference proteome</keyword>
<protein>
    <recommendedName>
        <fullName evidence="4">F-box domain-containing protein</fullName>
    </recommendedName>
</protein>
<evidence type="ECO:0000313" key="2">
    <source>
        <dbReference type="EMBL" id="PPJ50346.1"/>
    </source>
</evidence>
<evidence type="ECO:0000256" key="1">
    <source>
        <dbReference type="SAM" id="MobiDB-lite"/>
    </source>
</evidence>
<dbReference type="PANTHER" id="PTHR42085">
    <property type="entry name" value="F-BOX DOMAIN-CONTAINING PROTEIN"/>
    <property type="match status" value="1"/>
</dbReference>
<dbReference type="AlphaFoldDB" id="A0A2S6BSB4"/>
<dbReference type="EMBL" id="PNEN01001787">
    <property type="protein sequence ID" value="PPJ50346.1"/>
    <property type="molecule type" value="Genomic_DNA"/>
</dbReference>
<name>A0A2S6BSB4_9PEZI</name>
<sequence length="580" mass="65601">MPDFWDLPRKVRDKIYRMHLVHDKPITQDAHDKMCRDRKALGYRQKQMPMILKVSARADREAAPIYYGENHFVFSGLSPSSLTYRSFPRHFRLVQTVTCDWEVDAGGASYAFESLAKLKGLCELTIRVDEQKMVRRGLDNRDTRQFWGNTALNQYSAQEQLAIYRCPGINGLLSLQGIPHVNFVARKVKGEDVGGPIPGGVLQTQIGPKITAPVLKNKKGQFVAKPKPSVQNRKDKDTHFDFLGLPAELRNTIYDLLLTFGRVHPSKQPPSTTVKKSKKCNDVRSPESALSLLAVNKQIRDEAVGIYYANPFLFYWASQFHAFAVDLGQLRRSVTRDITIQYDNVKRGGMDSAELTVSLIRSFTGLKKLQITMWGELSRKIRVRSWSDSGWKMDGGNPALIPGMKALFSLRGIEEVKIRDLHLEELCEAAKKDKEYPDFEVQSRSYHIVKLTAALDHFNNALLDAQQGRVNEELLQDNKWHTWDDFPELPEEEESDEEGEVDEDEGLDEQQRITENIETDLSDRADMSTGVPSGDTLECGPRRSARLSAKAVEVVAAQQDDAEDMQVEVYDGGRGASPEL</sequence>
<evidence type="ECO:0008006" key="4">
    <source>
        <dbReference type="Google" id="ProtNLM"/>
    </source>
</evidence>
<gene>
    <name evidence="2" type="ORF">CBER1_05914</name>
</gene>
<comment type="caution">
    <text evidence="2">The sequence shown here is derived from an EMBL/GenBank/DDBJ whole genome shotgun (WGS) entry which is preliminary data.</text>
</comment>
<dbReference type="Proteomes" id="UP000237631">
    <property type="component" value="Unassembled WGS sequence"/>
</dbReference>
<organism evidence="2 3">
    <name type="scientific">Cercospora berteroae</name>
    <dbReference type="NCBI Taxonomy" id="357750"/>
    <lineage>
        <taxon>Eukaryota</taxon>
        <taxon>Fungi</taxon>
        <taxon>Dikarya</taxon>
        <taxon>Ascomycota</taxon>
        <taxon>Pezizomycotina</taxon>
        <taxon>Dothideomycetes</taxon>
        <taxon>Dothideomycetidae</taxon>
        <taxon>Mycosphaerellales</taxon>
        <taxon>Mycosphaerellaceae</taxon>
        <taxon>Cercospora</taxon>
    </lineage>
</organism>
<proteinExistence type="predicted"/>